<accession>A0ABY4V7U5</accession>
<name>A0ABY4V7U5_9GAMM</name>
<proteinExistence type="predicted"/>
<organism evidence="2 3">
    <name type="scientific">Microbulbifer variabilis</name>
    <dbReference type="NCBI Taxonomy" id="266805"/>
    <lineage>
        <taxon>Bacteria</taxon>
        <taxon>Pseudomonadati</taxon>
        <taxon>Pseudomonadota</taxon>
        <taxon>Gammaproteobacteria</taxon>
        <taxon>Cellvibrionales</taxon>
        <taxon>Microbulbiferaceae</taxon>
        <taxon>Microbulbifer</taxon>
    </lineage>
</organism>
<keyword evidence="1" id="KW-1133">Transmembrane helix</keyword>
<dbReference type="Proteomes" id="UP001055658">
    <property type="component" value="Chromosome"/>
</dbReference>
<sequence length="107" mass="13003">MLLWLSDFPSWLFWSAVLLVCLYAFVEKRRLERMSGILSTRDRRWFWRTESGVEREFEFCGELVVWQWLLVIRGRDQMGASLCLVLARDALNRDDWRRLQVALRYSR</sequence>
<keyword evidence="3" id="KW-1185">Reference proteome</keyword>
<evidence type="ECO:0000313" key="2">
    <source>
        <dbReference type="EMBL" id="USD20313.1"/>
    </source>
</evidence>
<evidence type="ECO:0000313" key="3">
    <source>
        <dbReference type="Proteomes" id="UP001055658"/>
    </source>
</evidence>
<dbReference type="EMBL" id="CP092418">
    <property type="protein sequence ID" value="USD20313.1"/>
    <property type="molecule type" value="Genomic_DNA"/>
</dbReference>
<reference evidence="2" key="1">
    <citation type="submission" date="2022-02" db="EMBL/GenBank/DDBJ databases">
        <title>Coral-associated bacteria.</title>
        <authorList>
            <person name="Tang K."/>
            <person name="Wang X."/>
        </authorList>
    </citation>
    <scope>NUCLEOTIDE SEQUENCE</scope>
    <source>
        <strain evidence="2">SCSIO 43006</strain>
    </source>
</reference>
<protein>
    <recommendedName>
        <fullName evidence="4">Toxin CptA</fullName>
    </recommendedName>
</protein>
<evidence type="ECO:0000256" key="1">
    <source>
        <dbReference type="SAM" id="Phobius"/>
    </source>
</evidence>
<keyword evidence="1" id="KW-0812">Transmembrane</keyword>
<dbReference type="InterPro" id="IPR009883">
    <property type="entry name" value="YgfX"/>
</dbReference>
<dbReference type="Pfam" id="PF07254">
    <property type="entry name" value="Cpta_toxin"/>
    <property type="match status" value="1"/>
</dbReference>
<feature type="transmembrane region" description="Helical" evidence="1">
    <location>
        <begin position="6"/>
        <end position="26"/>
    </location>
</feature>
<gene>
    <name evidence="2" type="ORF">MJO52_14655</name>
</gene>
<keyword evidence="1" id="KW-0472">Membrane</keyword>
<evidence type="ECO:0008006" key="4">
    <source>
        <dbReference type="Google" id="ProtNLM"/>
    </source>
</evidence>